<dbReference type="InterPro" id="IPR036271">
    <property type="entry name" value="Tet_transcr_reg_TetR-rel_C_sf"/>
</dbReference>
<dbReference type="RefSeq" id="WP_093918822.1">
    <property type="nucleotide sequence ID" value="NZ_FONW01000002.1"/>
</dbReference>
<evidence type="ECO:0000256" key="2">
    <source>
        <dbReference type="PROSITE-ProRule" id="PRU00335"/>
    </source>
</evidence>
<dbReference type="PROSITE" id="PS50977">
    <property type="entry name" value="HTH_TETR_2"/>
    <property type="match status" value="1"/>
</dbReference>
<name>A0A1I2EKD7_9BACT</name>
<dbReference type="SUPFAM" id="SSF48498">
    <property type="entry name" value="Tetracyclin repressor-like, C-terminal domain"/>
    <property type="match status" value="1"/>
</dbReference>
<dbReference type="InterPro" id="IPR001647">
    <property type="entry name" value="HTH_TetR"/>
</dbReference>
<evidence type="ECO:0000259" key="3">
    <source>
        <dbReference type="PROSITE" id="PS50977"/>
    </source>
</evidence>
<dbReference type="Proteomes" id="UP000198964">
    <property type="component" value="Unassembled WGS sequence"/>
</dbReference>
<dbReference type="InterPro" id="IPR050624">
    <property type="entry name" value="HTH-type_Tx_Regulator"/>
</dbReference>
<keyword evidence="1 2" id="KW-0238">DNA-binding</keyword>
<dbReference type="Gene3D" id="1.10.10.60">
    <property type="entry name" value="Homeodomain-like"/>
    <property type="match status" value="1"/>
</dbReference>
<dbReference type="GO" id="GO:0003677">
    <property type="term" value="F:DNA binding"/>
    <property type="evidence" value="ECO:0007669"/>
    <property type="project" value="UniProtKB-UniRule"/>
</dbReference>
<dbReference type="PANTHER" id="PTHR43479">
    <property type="entry name" value="ACREF/ENVCD OPERON REPRESSOR-RELATED"/>
    <property type="match status" value="1"/>
</dbReference>
<dbReference type="Gene3D" id="1.10.357.10">
    <property type="entry name" value="Tetracycline Repressor, domain 2"/>
    <property type="match status" value="1"/>
</dbReference>
<evidence type="ECO:0000313" key="5">
    <source>
        <dbReference type="Proteomes" id="UP000198964"/>
    </source>
</evidence>
<gene>
    <name evidence="4" type="ORF">SAMN05216283_102141</name>
</gene>
<dbReference type="InterPro" id="IPR009057">
    <property type="entry name" value="Homeodomain-like_sf"/>
</dbReference>
<dbReference type="STRING" id="655355.SAMN05216283_102141"/>
<feature type="domain" description="HTH tetR-type" evidence="3">
    <location>
        <begin position="1"/>
        <end position="61"/>
    </location>
</feature>
<keyword evidence="5" id="KW-1185">Reference proteome</keyword>
<dbReference type="PRINTS" id="PR00455">
    <property type="entry name" value="HTHTETR"/>
</dbReference>
<dbReference type="SUPFAM" id="SSF46689">
    <property type="entry name" value="Homeodomain-like"/>
    <property type="match status" value="1"/>
</dbReference>
<evidence type="ECO:0000256" key="1">
    <source>
        <dbReference type="ARBA" id="ARBA00023125"/>
    </source>
</evidence>
<accession>A0A1I2EKD7</accession>
<organism evidence="4 5">
    <name type="scientific">Sunxiuqinia elliptica</name>
    <dbReference type="NCBI Taxonomy" id="655355"/>
    <lineage>
        <taxon>Bacteria</taxon>
        <taxon>Pseudomonadati</taxon>
        <taxon>Bacteroidota</taxon>
        <taxon>Bacteroidia</taxon>
        <taxon>Marinilabiliales</taxon>
        <taxon>Prolixibacteraceae</taxon>
        <taxon>Sunxiuqinia</taxon>
    </lineage>
</organism>
<dbReference type="Pfam" id="PF00440">
    <property type="entry name" value="TetR_N"/>
    <property type="match status" value="1"/>
</dbReference>
<feature type="DNA-binding region" description="H-T-H motif" evidence="2">
    <location>
        <begin position="24"/>
        <end position="43"/>
    </location>
</feature>
<evidence type="ECO:0000313" key="4">
    <source>
        <dbReference type="EMBL" id="SFE93574.1"/>
    </source>
</evidence>
<dbReference type="EMBL" id="FONW01000002">
    <property type="protein sequence ID" value="SFE93574.1"/>
    <property type="molecule type" value="Genomic_DNA"/>
</dbReference>
<proteinExistence type="predicted"/>
<sequence>MEVRERIIDESAKLFFKFGIRNVTMDDIAVSLGISKRTVYEVFKDKTELIETCLRYLSEKQEERNHKVMAASANVVEAIITSMKDGIKAINAINPVFFYDIRKYYPKIWTTLYEENQKRNYNNIYRQLRKGINEGLFRKDINVDIVTKLFQAQISMLSDQAIFPSEEYRYADLFENLMVNFVRGISTQRGIELVDSMLD</sequence>
<protein>
    <submittedName>
        <fullName evidence="4">Transcriptional regulator, TetR family</fullName>
    </submittedName>
</protein>
<dbReference type="AlphaFoldDB" id="A0A1I2EKD7"/>
<dbReference type="PANTHER" id="PTHR43479:SF11">
    <property type="entry name" value="ACREF_ENVCD OPERON REPRESSOR-RELATED"/>
    <property type="match status" value="1"/>
</dbReference>
<reference evidence="4 5" key="1">
    <citation type="submission" date="2016-10" db="EMBL/GenBank/DDBJ databases">
        <authorList>
            <person name="de Groot N.N."/>
        </authorList>
    </citation>
    <scope>NUCLEOTIDE SEQUENCE [LARGE SCALE GENOMIC DNA]</scope>
    <source>
        <strain evidence="4 5">CGMCC 1.9156</strain>
    </source>
</reference>